<dbReference type="Gramene" id="PNW74312">
    <property type="protein sequence ID" value="PNW74312"/>
    <property type="gene ID" value="CHLRE_13g602500v5"/>
</dbReference>
<organism evidence="6 7">
    <name type="scientific">Chlamydomonas reinhardtii</name>
    <name type="common">Chlamydomonas smithii</name>
    <dbReference type="NCBI Taxonomy" id="3055"/>
    <lineage>
        <taxon>Eukaryota</taxon>
        <taxon>Viridiplantae</taxon>
        <taxon>Chlorophyta</taxon>
        <taxon>core chlorophytes</taxon>
        <taxon>Chlorophyceae</taxon>
        <taxon>CS clade</taxon>
        <taxon>Chlamydomonadales</taxon>
        <taxon>Chlamydomonadaceae</taxon>
        <taxon>Chlamydomonas</taxon>
    </lineage>
</organism>
<feature type="compositionally biased region" description="Polar residues" evidence="5">
    <location>
        <begin position="339"/>
        <end position="359"/>
    </location>
</feature>
<sequence>MGQSTSVRWTSERPDTASAVEQASGVTSRVANTAVPSHGPGYVNYFAYGSNMSPQTLTGRRQVVPLESHAASLLGWTLSFRMLGLPYTEPGFATIERVVGAAGSGTGAAGCGGGGGPAAVPASAAPSSRWRSEVHGVLHKLKPADWATVMATEGVGSSDSGYKVVEVEVSRYDGTACRALTLEGKAASLHSPGRGPVAPSQRYLGLLRDGARHHRLDPEYITFLDSLQPYDGSGVAPAIGRAAAVAMAAPFALPLLPPVLLLRYLRKQQQDQQQAPAGSGGGGGSGGSDAAATTIGASALSAAKGATDLASKATAMSSGAPPASPAASAAADKAAAGPNSDSKFRGSSANGKDNGRSQAVPQELLQPPATMPAVMGKYINAVQSLTWLAHDILAAPVLGSGSSSSVKQ</sequence>
<proteinExistence type="predicted"/>
<dbReference type="AlphaFoldDB" id="A0A2K3D1A5"/>
<protein>
    <recommendedName>
        <fullName evidence="1">gamma-glutamylcyclotransferase</fullName>
        <ecNumber evidence="1">4.3.2.9</ecNumber>
    </recommendedName>
</protein>
<feature type="active site" description="Proton acceptor" evidence="3">
    <location>
        <position position="153"/>
    </location>
</feature>
<dbReference type="STRING" id="3055.A0A2K3D1A5"/>
<evidence type="ECO:0000256" key="5">
    <source>
        <dbReference type="SAM" id="MobiDB-lite"/>
    </source>
</evidence>
<dbReference type="RefSeq" id="XP_042917797.1">
    <property type="nucleotide sequence ID" value="XM_043069803.1"/>
</dbReference>
<dbReference type="GO" id="GO:0003839">
    <property type="term" value="F:gamma-glutamylcyclotransferase activity"/>
    <property type="evidence" value="ECO:0000318"/>
    <property type="project" value="GO_Central"/>
</dbReference>
<feature type="compositionally biased region" description="Low complexity" evidence="5">
    <location>
        <begin position="315"/>
        <end position="338"/>
    </location>
</feature>
<dbReference type="InParanoid" id="A0A2K3D1A5"/>
<dbReference type="CDD" id="cd06661">
    <property type="entry name" value="GGCT_like"/>
    <property type="match status" value="1"/>
</dbReference>
<feature type="binding site" evidence="4">
    <location>
        <position position="203"/>
    </location>
    <ligand>
        <name>substrate</name>
    </ligand>
</feature>
<dbReference type="KEGG" id="cre:CHLRE_13g602500v5"/>
<dbReference type="InterPro" id="IPR013024">
    <property type="entry name" value="GGCT-like"/>
</dbReference>
<feature type="compositionally biased region" description="Gly residues" evidence="5">
    <location>
        <begin position="278"/>
        <end position="287"/>
    </location>
</feature>
<evidence type="ECO:0000256" key="3">
    <source>
        <dbReference type="PIRSR" id="PIRSR617939-1"/>
    </source>
</evidence>
<dbReference type="Proteomes" id="UP000006906">
    <property type="component" value="Chromosome 13"/>
</dbReference>
<dbReference type="PANTHER" id="PTHR12935:SF0">
    <property type="entry name" value="GAMMA-GLUTAMYLCYCLOTRANSFERASE"/>
    <property type="match status" value="1"/>
</dbReference>
<keyword evidence="2" id="KW-0456">Lyase</keyword>
<evidence type="ECO:0000256" key="1">
    <source>
        <dbReference type="ARBA" id="ARBA00012346"/>
    </source>
</evidence>
<feature type="region of interest" description="Disordered" evidence="5">
    <location>
        <begin position="315"/>
        <end position="359"/>
    </location>
</feature>
<reference evidence="6 7" key="1">
    <citation type="journal article" date="2007" name="Science">
        <title>The Chlamydomonas genome reveals the evolution of key animal and plant functions.</title>
        <authorList>
            <person name="Merchant S.S."/>
            <person name="Prochnik S.E."/>
            <person name="Vallon O."/>
            <person name="Harris E.H."/>
            <person name="Karpowicz S.J."/>
            <person name="Witman G.B."/>
            <person name="Terry A."/>
            <person name="Salamov A."/>
            <person name="Fritz-Laylin L.K."/>
            <person name="Marechal-Drouard L."/>
            <person name="Marshall W.F."/>
            <person name="Qu L.H."/>
            <person name="Nelson D.R."/>
            <person name="Sanderfoot A.A."/>
            <person name="Spalding M.H."/>
            <person name="Kapitonov V.V."/>
            <person name="Ren Q."/>
            <person name="Ferris P."/>
            <person name="Lindquist E."/>
            <person name="Shapiro H."/>
            <person name="Lucas S.M."/>
            <person name="Grimwood J."/>
            <person name="Schmutz J."/>
            <person name="Cardol P."/>
            <person name="Cerutti H."/>
            <person name="Chanfreau G."/>
            <person name="Chen C.L."/>
            <person name="Cognat V."/>
            <person name="Croft M.T."/>
            <person name="Dent R."/>
            <person name="Dutcher S."/>
            <person name="Fernandez E."/>
            <person name="Fukuzawa H."/>
            <person name="Gonzalez-Ballester D."/>
            <person name="Gonzalez-Halphen D."/>
            <person name="Hallmann A."/>
            <person name="Hanikenne M."/>
            <person name="Hippler M."/>
            <person name="Inwood W."/>
            <person name="Jabbari K."/>
            <person name="Kalanon M."/>
            <person name="Kuras R."/>
            <person name="Lefebvre P.A."/>
            <person name="Lemaire S.D."/>
            <person name="Lobanov A.V."/>
            <person name="Lohr M."/>
            <person name="Manuell A."/>
            <person name="Meier I."/>
            <person name="Mets L."/>
            <person name="Mittag M."/>
            <person name="Mittelmeier T."/>
            <person name="Moroney J.V."/>
            <person name="Moseley J."/>
            <person name="Napoli C."/>
            <person name="Nedelcu A.M."/>
            <person name="Niyogi K."/>
            <person name="Novoselov S.V."/>
            <person name="Paulsen I.T."/>
            <person name="Pazour G."/>
            <person name="Purton S."/>
            <person name="Ral J.P."/>
            <person name="Riano-Pachon D.M."/>
            <person name="Riekhof W."/>
            <person name="Rymarquis L."/>
            <person name="Schroda M."/>
            <person name="Stern D."/>
            <person name="Umen J."/>
            <person name="Willows R."/>
            <person name="Wilson N."/>
            <person name="Zimmer S.L."/>
            <person name="Allmer J."/>
            <person name="Balk J."/>
            <person name="Bisova K."/>
            <person name="Chen C.J."/>
            <person name="Elias M."/>
            <person name="Gendler K."/>
            <person name="Hauser C."/>
            <person name="Lamb M.R."/>
            <person name="Ledford H."/>
            <person name="Long J.C."/>
            <person name="Minagawa J."/>
            <person name="Page M.D."/>
            <person name="Pan J."/>
            <person name="Pootakham W."/>
            <person name="Roje S."/>
            <person name="Rose A."/>
            <person name="Stahlberg E."/>
            <person name="Terauchi A.M."/>
            <person name="Yang P."/>
            <person name="Ball S."/>
            <person name="Bowler C."/>
            <person name="Dieckmann C.L."/>
            <person name="Gladyshev V.N."/>
            <person name="Green P."/>
            <person name="Jorgensen R."/>
            <person name="Mayfield S."/>
            <person name="Mueller-Roeber B."/>
            <person name="Rajamani S."/>
            <person name="Sayre R.T."/>
            <person name="Brokstein P."/>
            <person name="Dubchak I."/>
            <person name="Goodstein D."/>
            <person name="Hornick L."/>
            <person name="Huang Y.W."/>
            <person name="Jhaveri J."/>
            <person name="Luo Y."/>
            <person name="Martinez D."/>
            <person name="Ngau W.C."/>
            <person name="Otillar B."/>
            <person name="Poliakov A."/>
            <person name="Porter A."/>
            <person name="Szajkowski L."/>
            <person name="Werner G."/>
            <person name="Zhou K."/>
            <person name="Grigoriev I.V."/>
            <person name="Rokhsar D.S."/>
            <person name="Grossman A.R."/>
        </authorList>
    </citation>
    <scope>NUCLEOTIDE SEQUENCE [LARGE SCALE GENOMIC DNA]</scope>
    <source>
        <strain evidence="7">CC-503</strain>
    </source>
</reference>
<feature type="region of interest" description="Disordered" evidence="5">
    <location>
        <begin position="1"/>
        <end position="21"/>
    </location>
</feature>
<dbReference type="PANTHER" id="PTHR12935">
    <property type="entry name" value="GAMMA-GLUTAMYLCYCLOTRANSFERASE"/>
    <property type="match status" value="1"/>
</dbReference>
<dbReference type="EC" id="4.3.2.9" evidence="1"/>
<dbReference type="EMBL" id="CM008974">
    <property type="protein sequence ID" value="PNW74312.1"/>
    <property type="molecule type" value="Genomic_DNA"/>
</dbReference>
<dbReference type="Pfam" id="PF13772">
    <property type="entry name" value="AIG2_2"/>
    <property type="match status" value="1"/>
</dbReference>
<dbReference type="OMA" id="NGWNNAT"/>
<name>A0A2K3D1A5_CHLRE</name>
<evidence type="ECO:0000256" key="4">
    <source>
        <dbReference type="PIRSR" id="PIRSR617939-2"/>
    </source>
</evidence>
<evidence type="ECO:0000313" key="7">
    <source>
        <dbReference type="Proteomes" id="UP000006906"/>
    </source>
</evidence>
<gene>
    <name evidence="6" type="ORF">CHLRE_13g602500v5</name>
</gene>
<accession>A0A2K3D1A5</accession>
<evidence type="ECO:0000256" key="2">
    <source>
        <dbReference type="ARBA" id="ARBA00023239"/>
    </source>
</evidence>
<keyword evidence="7" id="KW-1185">Reference proteome</keyword>
<feature type="region of interest" description="Disordered" evidence="5">
    <location>
        <begin position="271"/>
        <end position="290"/>
    </location>
</feature>
<evidence type="ECO:0000313" key="6">
    <source>
        <dbReference type="EMBL" id="PNW74312.1"/>
    </source>
</evidence>
<dbReference type="OrthoDB" id="2017317at2759"/>
<feature type="binding site" evidence="4">
    <location>
        <begin position="45"/>
        <end position="50"/>
    </location>
    <ligand>
        <name>substrate</name>
    </ligand>
</feature>
<dbReference type="InterPro" id="IPR017939">
    <property type="entry name" value="G-Glutamylcylcotransferase"/>
</dbReference>
<dbReference type="GeneID" id="66056095"/>
<dbReference type="Gene3D" id="3.10.490.10">
    <property type="entry name" value="Gamma-glutamyl cyclotransferase-like"/>
    <property type="match status" value="1"/>
</dbReference>